<dbReference type="PhylomeDB" id="S8BBA0"/>
<organism evidence="6 7">
    <name type="scientific">Penicillium oxalicum (strain 114-2 / CGMCC 5302)</name>
    <name type="common">Penicillium decumbens</name>
    <dbReference type="NCBI Taxonomy" id="933388"/>
    <lineage>
        <taxon>Eukaryota</taxon>
        <taxon>Fungi</taxon>
        <taxon>Dikarya</taxon>
        <taxon>Ascomycota</taxon>
        <taxon>Pezizomycotina</taxon>
        <taxon>Eurotiomycetes</taxon>
        <taxon>Eurotiomycetidae</taxon>
        <taxon>Eurotiales</taxon>
        <taxon>Aspergillaceae</taxon>
        <taxon>Penicillium</taxon>
    </lineage>
</organism>
<proteinExistence type="inferred from homology"/>
<comment type="catalytic activity">
    <reaction evidence="3">
        <text>N-formyl-L-kynurenine + H2O = L-kynurenine + formate + H(+)</text>
        <dbReference type="Rhea" id="RHEA:13009"/>
        <dbReference type="ChEBI" id="CHEBI:15377"/>
        <dbReference type="ChEBI" id="CHEBI:15378"/>
        <dbReference type="ChEBI" id="CHEBI:15740"/>
        <dbReference type="ChEBI" id="CHEBI:57959"/>
        <dbReference type="ChEBI" id="CHEBI:58629"/>
        <dbReference type="EC" id="3.5.1.9"/>
    </reaction>
</comment>
<evidence type="ECO:0000313" key="6">
    <source>
        <dbReference type="EMBL" id="EPS32142.1"/>
    </source>
</evidence>
<protein>
    <recommendedName>
        <fullName evidence="3">Kynurenine formamidase</fullName>
        <shortName evidence="3">KFA</shortName>
        <shortName evidence="3">KFase</shortName>
        <ecNumber evidence="3">3.5.1.9</ecNumber>
    </recommendedName>
    <alternativeName>
        <fullName evidence="3">Arylformamidase</fullName>
    </alternativeName>
    <alternativeName>
        <fullName evidence="3">N-formylkynurenine formamidase</fullName>
        <shortName evidence="3">FKF</shortName>
    </alternativeName>
</protein>
<dbReference type="GO" id="GO:0004061">
    <property type="term" value="F:arylformamidase activity"/>
    <property type="evidence" value="ECO:0007669"/>
    <property type="project" value="UniProtKB-UniRule"/>
</dbReference>
<keyword evidence="2 3" id="KW-0823">Tryptophan catabolism</keyword>
<dbReference type="HAMAP" id="MF_03014">
    <property type="entry name" value="KFase"/>
    <property type="match status" value="1"/>
</dbReference>
<accession>S8BBA0</accession>
<dbReference type="eggNOG" id="ENOG502SAGV">
    <property type="taxonomic scope" value="Eukaryota"/>
</dbReference>
<dbReference type="AlphaFoldDB" id="S8BBA0"/>
<evidence type="ECO:0000313" key="7">
    <source>
        <dbReference type="Proteomes" id="UP000019376"/>
    </source>
</evidence>
<dbReference type="PANTHER" id="PTHR48081:SF33">
    <property type="entry name" value="KYNURENINE FORMAMIDASE"/>
    <property type="match status" value="1"/>
</dbReference>
<sequence>MEVKQMKRKLFYGRNHSLQSVVVEPRGEQKGGYWIIYIHGGAWRDPRIIAESFQTTQSILEADPNLPISGFASINYRLSASAKFPQDQDTTPPEDYRNARHPDHIRDVEAALAFLQNTYDFGQRYILVGHSCGATLAFQAVMGAIAGHREQLSDKGTNDCDVDTEPVSSSPEPLPPRLAALPAAIIGVAGIYDLRAIVESHREIPEYRQFVEAAFGSDETVWDAVSPAQMVGSRGVEGGWKTGRLAMLVHSDDDELVERAQLEAMRECLRAWEGREAQIEKEELSSRERRVKILAISGAHDDAWKKGEELARAISLTFSELSEMGLSPKSAARPRF</sequence>
<feature type="short sequence motif" description="HGGXW" evidence="3">
    <location>
        <begin position="39"/>
        <end position="43"/>
    </location>
</feature>
<evidence type="ECO:0000259" key="5">
    <source>
        <dbReference type="Pfam" id="PF12697"/>
    </source>
</evidence>
<dbReference type="GO" id="GO:0017000">
    <property type="term" value="P:antibiotic biosynthetic process"/>
    <property type="evidence" value="ECO:0007669"/>
    <property type="project" value="UniProtKB-ARBA"/>
</dbReference>
<dbReference type="GO" id="GO:0072330">
    <property type="term" value="P:monocarboxylic acid biosynthetic process"/>
    <property type="evidence" value="ECO:0007669"/>
    <property type="project" value="UniProtKB-ARBA"/>
</dbReference>
<dbReference type="SUPFAM" id="SSF53474">
    <property type="entry name" value="alpha/beta-Hydrolases"/>
    <property type="match status" value="1"/>
</dbReference>
<reference evidence="6 7" key="1">
    <citation type="journal article" date="2013" name="PLoS ONE">
        <title>Genomic and secretomic analyses reveal unique features of the lignocellulolytic enzyme system of Penicillium decumbens.</title>
        <authorList>
            <person name="Liu G."/>
            <person name="Zhang L."/>
            <person name="Wei X."/>
            <person name="Zou G."/>
            <person name="Qin Y."/>
            <person name="Ma L."/>
            <person name="Li J."/>
            <person name="Zheng H."/>
            <person name="Wang S."/>
            <person name="Wang C."/>
            <person name="Xun L."/>
            <person name="Zhao G.-P."/>
            <person name="Zhou Z."/>
            <person name="Qu Y."/>
        </authorList>
    </citation>
    <scope>NUCLEOTIDE SEQUENCE [LARGE SCALE GENOMIC DNA]</scope>
    <source>
        <strain evidence="7">114-2 / CGMCC 5302</strain>
    </source>
</reference>
<evidence type="ECO:0000256" key="1">
    <source>
        <dbReference type="ARBA" id="ARBA00022801"/>
    </source>
</evidence>
<dbReference type="UniPathway" id="UPA00333">
    <property type="reaction ID" value="UER00454"/>
</dbReference>
<feature type="active site" description="Nucleophile" evidence="3">
    <location>
        <position position="131"/>
    </location>
</feature>
<dbReference type="HOGENOM" id="CLU_016852_0_0_1"/>
<dbReference type="InterPro" id="IPR050300">
    <property type="entry name" value="GDXG_lipolytic_enzyme"/>
</dbReference>
<evidence type="ECO:0000256" key="2">
    <source>
        <dbReference type="ARBA" id="ARBA00023079"/>
    </source>
</evidence>
<dbReference type="InterPro" id="IPR029058">
    <property type="entry name" value="AB_hydrolase_fold"/>
</dbReference>
<evidence type="ECO:0000256" key="4">
    <source>
        <dbReference type="SAM" id="MobiDB-lite"/>
    </source>
</evidence>
<dbReference type="InterPro" id="IPR000073">
    <property type="entry name" value="AB_hydrolase_1"/>
</dbReference>
<feature type="region of interest" description="Disordered" evidence="4">
    <location>
        <begin position="152"/>
        <end position="174"/>
    </location>
</feature>
<dbReference type="EMBL" id="KB644414">
    <property type="protein sequence ID" value="EPS32142.1"/>
    <property type="molecule type" value="Genomic_DNA"/>
</dbReference>
<comment type="pathway">
    <text evidence="3">Amino-acid degradation; L-tryptophan degradation via kynurenine pathway; L-kynurenine from L-tryptophan: step 2/2.</text>
</comment>
<evidence type="ECO:0000256" key="3">
    <source>
        <dbReference type="HAMAP-Rule" id="MF_03014"/>
    </source>
</evidence>
<dbReference type="GO" id="GO:0034354">
    <property type="term" value="P:'de novo' NAD+ biosynthetic process from L-tryptophan"/>
    <property type="evidence" value="ECO:0007669"/>
    <property type="project" value="UniProtKB-UniRule"/>
</dbReference>
<comment type="function">
    <text evidence="3">Catalyzes the hydrolysis of N-formyl-L-kynurenine to L-kynurenine, the second step in the kynurenine pathway of tryptophan degradation. Kynurenine may be further oxidized to nicotinic acid, NAD(H) and NADP(H). Required for elimination of toxic metabolites.</text>
</comment>
<feature type="domain" description="AB hydrolase-1" evidence="5">
    <location>
        <begin position="89"/>
        <end position="266"/>
    </location>
</feature>
<dbReference type="Proteomes" id="UP000019376">
    <property type="component" value="Unassembled WGS sequence"/>
</dbReference>
<dbReference type="PANTHER" id="PTHR48081">
    <property type="entry name" value="AB HYDROLASE SUPERFAMILY PROTEIN C4A8.06C"/>
    <property type="match status" value="1"/>
</dbReference>
<dbReference type="Pfam" id="PF12697">
    <property type="entry name" value="Abhydrolase_6"/>
    <property type="match status" value="1"/>
</dbReference>
<gene>
    <name evidence="6" type="ORF">PDE_07101</name>
</gene>
<keyword evidence="1 3" id="KW-0378">Hydrolase</keyword>
<dbReference type="InterPro" id="IPR027519">
    <property type="entry name" value="KFase_ver/fungi-typ"/>
</dbReference>
<comment type="domain">
    <text evidence="3">The main chain amide nitrogen atoms of the second glycine and its adjacent residue in the HGGXW motif define the oxyanion hole, and stabilize the oxyanion that forms during the nucleophilic attack by the catalytic serine during substrate cleavage.</text>
</comment>
<feature type="active site" evidence="3">
    <location>
        <position position="254"/>
    </location>
</feature>
<dbReference type="ESTHER" id="peno1-s8bba0">
    <property type="family name" value="Kynurenine-formamidase"/>
</dbReference>
<feature type="active site" evidence="3">
    <location>
        <position position="300"/>
    </location>
</feature>
<name>S8BBA0_PENO1</name>
<dbReference type="GO" id="GO:0019441">
    <property type="term" value="P:L-tryptophan catabolic process to kynurenine"/>
    <property type="evidence" value="ECO:0007669"/>
    <property type="project" value="UniProtKB-UniRule"/>
</dbReference>
<dbReference type="Gene3D" id="3.40.50.1820">
    <property type="entry name" value="alpha/beta hydrolase"/>
    <property type="match status" value="1"/>
</dbReference>
<dbReference type="OrthoDB" id="420264at2759"/>
<keyword evidence="7" id="KW-1185">Reference proteome</keyword>
<dbReference type="EC" id="3.5.1.9" evidence="3"/>
<comment type="similarity">
    <text evidence="3">Belongs to the kynurenine formamidase family.</text>
</comment>
<comment type="subunit">
    <text evidence="3">Homodimer.</text>
</comment>